<sequence length="189" mass="20836">MLALLRPRSPLPPTAAAVTTTDALDDALRSFQDSLDPEQKTKFQIIKAVPDAHAVAEFTHQLDQENAKRQSRCVSARISPLLESIQQFSGIVETFVSSHPQIAALIWGSIKLVLQIASNFTAYFDDLSGLLMTIGKRCPRFHEYQKLYGHSTGLQKALCDFYAAIVHCCEQAVKAICRTGKFSATHADS</sequence>
<dbReference type="Pfam" id="PF24809">
    <property type="entry name" value="DUF7708"/>
    <property type="match status" value="1"/>
</dbReference>
<accession>A0A4S9D8Y7</accession>
<comment type="caution">
    <text evidence="2">The sequence shown here is derived from an EMBL/GenBank/DDBJ whole genome shotgun (WGS) entry which is preliminary data.</text>
</comment>
<organism evidence="2">
    <name type="scientific">Aureobasidium pullulans</name>
    <name type="common">Black yeast</name>
    <name type="synonym">Pullularia pullulans</name>
    <dbReference type="NCBI Taxonomy" id="5580"/>
    <lineage>
        <taxon>Eukaryota</taxon>
        <taxon>Fungi</taxon>
        <taxon>Dikarya</taxon>
        <taxon>Ascomycota</taxon>
        <taxon>Pezizomycotina</taxon>
        <taxon>Dothideomycetes</taxon>
        <taxon>Dothideomycetidae</taxon>
        <taxon>Dothideales</taxon>
        <taxon>Saccotheciaceae</taxon>
        <taxon>Aureobasidium</taxon>
    </lineage>
</organism>
<evidence type="ECO:0000259" key="1">
    <source>
        <dbReference type="Pfam" id="PF24809"/>
    </source>
</evidence>
<reference evidence="2" key="1">
    <citation type="submission" date="2018-10" db="EMBL/GenBank/DDBJ databases">
        <title>Fifty Aureobasidium pullulans genomes reveal a recombining polyextremotolerant generalist.</title>
        <authorList>
            <person name="Gostincar C."/>
            <person name="Turk M."/>
            <person name="Zajc J."/>
            <person name="Gunde-Cimerman N."/>
        </authorList>
    </citation>
    <scope>NUCLEOTIDE SEQUENCE [LARGE SCALE GENOMIC DNA]</scope>
    <source>
        <strain evidence="2">EXF-10085</strain>
    </source>
</reference>
<dbReference type="AlphaFoldDB" id="A0A4S9D8Y7"/>
<dbReference type="EMBL" id="QZAS01000003">
    <property type="protein sequence ID" value="THX16596.1"/>
    <property type="molecule type" value="Genomic_DNA"/>
</dbReference>
<gene>
    <name evidence="2" type="ORF">D6D13_01137</name>
</gene>
<protein>
    <recommendedName>
        <fullName evidence="1">DUF7708 domain-containing protein</fullName>
    </recommendedName>
</protein>
<name>A0A4S9D8Y7_AURPU</name>
<feature type="domain" description="DUF7708" evidence="1">
    <location>
        <begin position="82"/>
        <end position="174"/>
    </location>
</feature>
<dbReference type="InterPro" id="IPR056125">
    <property type="entry name" value="DUF7708"/>
</dbReference>
<proteinExistence type="predicted"/>
<evidence type="ECO:0000313" key="2">
    <source>
        <dbReference type="EMBL" id="THX16596.1"/>
    </source>
</evidence>